<proteinExistence type="predicted"/>
<reference evidence="1 2" key="1">
    <citation type="submission" date="2024-10" db="EMBL/GenBank/DDBJ databases">
        <title>The Natural Products Discovery Center: Release of the First 8490 Sequenced Strains for Exploring Actinobacteria Biosynthetic Diversity.</title>
        <authorList>
            <person name="Kalkreuter E."/>
            <person name="Kautsar S.A."/>
            <person name="Yang D."/>
            <person name="Bader C.D."/>
            <person name="Teijaro C.N."/>
            <person name="Fluegel L."/>
            <person name="Davis C.M."/>
            <person name="Simpson J.R."/>
            <person name="Lauterbach L."/>
            <person name="Steele A.D."/>
            <person name="Gui C."/>
            <person name="Meng S."/>
            <person name="Li G."/>
            <person name="Viehrig K."/>
            <person name="Ye F."/>
            <person name="Su P."/>
            <person name="Kiefer A.F."/>
            <person name="Nichols A."/>
            <person name="Cepeda A.J."/>
            <person name="Yan W."/>
            <person name="Fan B."/>
            <person name="Jiang Y."/>
            <person name="Adhikari A."/>
            <person name="Zheng C.-J."/>
            <person name="Schuster L."/>
            <person name="Cowan T.M."/>
            <person name="Smanski M.J."/>
            <person name="Chevrette M.G."/>
            <person name="De Carvalho L.P.S."/>
            <person name="Shen B."/>
        </authorList>
    </citation>
    <scope>NUCLEOTIDE SEQUENCE [LARGE SCALE GENOMIC DNA]</scope>
    <source>
        <strain evidence="1 2">NPDC077409</strain>
    </source>
</reference>
<protein>
    <submittedName>
        <fullName evidence="1">Uncharacterized protein</fullName>
    </submittedName>
</protein>
<evidence type="ECO:0000313" key="2">
    <source>
        <dbReference type="Proteomes" id="UP001614338"/>
    </source>
</evidence>
<evidence type="ECO:0000313" key="1">
    <source>
        <dbReference type="EMBL" id="MFI8751596.1"/>
    </source>
</evidence>
<dbReference type="RefSeq" id="WP_399846004.1">
    <property type="nucleotide sequence ID" value="NZ_JBITWC010000032.1"/>
</dbReference>
<name>A0ABW8BWJ7_9GAMM</name>
<keyword evidence="2" id="KW-1185">Reference proteome</keyword>
<gene>
    <name evidence="1" type="ORF">ACIGG6_16535</name>
</gene>
<accession>A0ABW8BWJ7</accession>
<dbReference type="Proteomes" id="UP001614338">
    <property type="component" value="Unassembled WGS sequence"/>
</dbReference>
<comment type="caution">
    <text evidence="1">The sequence shown here is derived from an EMBL/GenBank/DDBJ whole genome shotgun (WGS) entry which is preliminary data.</text>
</comment>
<sequence length="100" mass="11894">MSVVENRATKPYLVDNNPALNIYRLEQRMEAMLSEQMVVPTSVTPLPSAQQEQRPSIARRLLIKIKTSRWVVEWLPRHPKLYRYARKSYHMLKRVARKFS</sequence>
<dbReference type="EMBL" id="JBITWC010000032">
    <property type="protein sequence ID" value="MFI8751596.1"/>
    <property type="molecule type" value="Genomic_DNA"/>
</dbReference>
<organism evidence="1 2">
    <name type="scientific">Vreelandella lionensis</name>
    <dbReference type="NCBI Taxonomy" id="1144478"/>
    <lineage>
        <taxon>Bacteria</taxon>
        <taxon>Pseudomonadati</taxon>
        <taxon>Pseudomonadota</taxon>
        <taxon>Gammaproteobacteria</taxon>
        <taxon>Oceanospirillales</taxon>
        <taxon>Halomonadaceae</taxon>
        <taxon>Vreelandella</taxon>
    </lineage>
</organism>